<dbReference type="InterPro" id="IPR005944">
    <property type="entry name" value="Pro_iminopeptidase"/>
</dbReference>
<evidence type="ECO:0000256" key="1">
    <source>
        <dbReference type="ARBA" id="ARBA00001585"/>
    </source>
</evidence>
<dbReference type="RefSeq" id="WP_010874379.1">
    <property type="nucleotide sequence ID" value="NZ_CP010546.1"/>
</dbReference>
<feature type="domain" description="AB hydrolase-1" evidence="11">
    <location>
        <begin position="33"/>
        <end position="292"/>
    </location>
</feature>
<dbReference type="HOGENOM" id="CLU_043739_2_2_14"/>
<gene>
    <name evidence="12" type="primary">pip</name>
    <name evidence="12" type="ordered locus">MPNE_0025</name>
</gene>
<dbReference type="GO" id="GO:0005737">
    <property type="term" value="C:cytoplasm"/>
    <property type="evidence" value="ECO:0007669"/>
    <property type="project" value="UniProtKB-SubCell"/>
</dbReference>
<dbReference type="PaxDb" id="722438-MPNE_0025"/>
<dbReference type="PANTHER" id="PTHR43722">
    <property type="entry name" value="PROLINE IMINOPEPTIDASE"/>
    <property type="match status" value="1"/>
</dbReference>
<feature type="active site" description="Nucleophile" evidence="9">
    <location>
        <position position="105"/>
    </location>
</feature>
<evidence type="ECO:0000256" key="8">
    <source>
        <dbReference type="PIRNR" id="PIRNR006431"/>
    </source>
</evidence>
<proteinExistence type="inferred from homology"/>
<evidence type="ECO:0000256" key="7">
    <source>
        <dbReference type="ARBA" id="ARBA00022801"/>
    </source>
</evidence>
<feature type="active site" evidence="9">
    <location>
        <position position="262"/>
    </location>
</feature>
<name>A0A0H3DPB6_MYCPB</name>
<protein>
    <recommendedName>
        <fullName evidence="8 10">Proline iminopeptidase</fullName>
        <shortName evidence="8">PIP</shortName>
        <ecNumber evidence="8 10">3.4.11.5</ecNumber>
    </recommendedName>
    <alternativeName>
        <fullName evidence="8">Prolyl aminopeptidase</fullName>
    </alternativeName>
</protein>
<evidence type="ECO:0000256" key="10">
    <source>
        <dbReference type="RuleBase" id="RU003421"/>
    </source>
</evidence>
<dbReference type="PRINTS" id="PR00793">
    <property type="entry name" value="PROAMNOPTASE"/>
</dbReference>
<dbReference type="KEGG" id="mpj:MPNE_0025"/>
<keyword evidence="6 8" id="KW-0645">Protease</keyword>
<evidence type="ECO:0000313" key="13">
    <source>
        <dbReference type="Proteomes" id="UP000007756"/>
    </source>
</evidence>
<evidence type="ECO:0000313" key="12">
    <source>
        <dbReference type="EMBL" id="ADK87053.1"/>
    </source>
</evidence>
<evidence type="ECO:0000259" key="11">
    <source>
        <dbReference type="Pfam" id="PF00561"/>
    </source>
</evidence>
<evidence type="ECO:0000256" key="6">
    <source>
        <dbReference type="ARBA" id="ARBA00022670"/>
    </source>
</evidence>
<organism evidence="12 13">
    <name type="scientific">Mycoplasmoides pneumoniae (strain ATCC 15531 / DSM 23978 / CIP 103766 / NBRC 14401 / NCTC 10119 / FH)</name>
    <name type="common">Mycoplasma pneumoniae</name>
    <dbReference type="NCBI Taxonomy" id="722438"/>
    <lineage>
        <taxon>Bacteria</taxon>
        <taxon>Bacillati</taxon>
        <taxon>Mycoplasmatota</taxon>
        <taxon>Mycoplasmoidales</taxon>
        <taxon>Mycoplasmoidaceae</taxon>
        <taxon>Mycoplasmoides</taxon>
    </lineage>
</organism>
<comment type="subcellular location">
    <subcellularLocation>
        <location evidence="2 8">Cytoplasm</location>
    </subcellularLocation>
</comment>
<dbReference type="Proteomes" id="UP000007756">
    <property type="component" value="Chromosome"/>
</dbReference>
<dbReference type="InterPro" id="IPR029058">
    <property type="entry name" value="AB_hydrolase_fold"/>
</dbReference>
<dbReference type="GO" id="GO:0006508">
    <property type="term" value="P:proteolysis"/>
    <property type="evidence" value="ECO:0007669"/>
    <property type="project" value="UniProtKB-KW"/>
</dbReference>
<dbReference type="EC" id="3.4.11.5" evidence="8 10"/>
<dbReference type="PIRSF" id="PIRSF006431">
    <property type="entry name" value="Pept_S33"/>
    <property type="match status" value="1"/>
</dbReference>
<evidence type="ECO:0000256" key="2">
    <source>
        <dbReference type="ARBA" id="ARBA00004496"/>
    </source>
</evidence>
<comment type="similarity">
    <text evidence="3 8 10">Belongs to the peptidase S33 family.</text>
</comment>
<keyword evidence="5 8" id="KW-0963">Cytoplasm</keyword>
<evidence type="ECO:0000256" key="9">
    <source>
        <dbReference type="PIRSR" id="PIRSR006431-1"/>
    </source>
</evidence>
<dbReference type="STRING" id="722438.F539_00125"/>
<dbReference type="InterPro" id="IPR000073">
    <property type="entry name" value="AB_hydrolase_1"/>
</dbReference>
<dbReference type="NCBIfam" id="TIGR01249">
    <property type="entry name" value="pro_imino_pep_1"/>
    <property type="match status" value="1"/>
</dbReference>
<dbReference type="SUPFAM" id="SSF53474">
    <property type="entry name" value="alpha/beta-Hydrolases"/>
    <property type="match status" value="1"/>
</dbReference>
<dbReference type="EMBL" id="CP002077">
    <property type="protein sequence ID" value="ADK87053.1"/>
    <property type="molecule type" value="Genomic_DNA"/>
</dbReference>
<dbReference type="AlphaFoldDB" id="A0A0H3DPB6"/>
<evidence type="ECO:0000256" key="3">
    <source>
        <dbReference type="ARBA" id="ARBA00010088"/>
    </source>
</evidence>
<dbReference type="Gene3D" id="3.40.50.1820">
    <property type="entry name" value="alpha/beta hydrolase"/>
    <property type="match status" value="1"/>
</dbReference>
<sequence length="309" mass="34690">MNTSPKQSGYLKVGNGHEVYFWTAGNPQGKSALYVHGGPGSGTDAGCLKYFDLDTTYVILLDQRGCGQSKAVNPLLHNTTQDLVGDLEALRQHLKLERWTLFGGSWGSTLALVYAITHPQVVEQVFLRALFLGREQDWAEMLLGLGKLFYPYEHQTLLKAIPQACRTDFTKFTNYFYEVLQGNDSALKTQLANAWVKWENTLLSPISYVKDEKAEDANFTFKLALLECHYAKHHSFLKPNFILENVAVLKDKPVHLIHGRFDLVCPLSQALELKRALPTLNLYVTNNAGHSGSDPNNLTTIKHLLKTQL</sequence>
<evidence type="ECO:0000256" key="4">
    <source>
        <dbReference type="ARBA" id="ARBA00022438"/>
    </source>
</evidence>
<dbReference type="GO" id="GO:0004177">
    <property type="term" value="F:aminopeptidase activity"/>
    <property type="evidence" value="ECO:0007669"/>
    <property type="project" value="UniProtKB-UniRule"/>
</dbReference>
<dbReference type="Pfam" id="PF00561">
    <property type="entry name" value="Abhydrolase_1"/>
    <property type="match status" value="1"/>
</dbReference>
<dbReference type="SMR" id="A0A0H3DPB6"/>
<dbReference type="GeneID" id="66609337"/>
<comment type="catalytic activity">
    <reaction evidence="1 8 10">
        <text>Release of N-terminal proline from a peptide.</text>
        <dbReference type="EC" id="3.4.11.5"/>
    </reaction>
</comment>
<reference evidence="12 13" key="1">
    <citation type="journal article" date="2010" name="Appl. Environ. Microbiol.">
        <title>Targeted chromosomal knockouts in Mycoplasma pneumoniae.</title>
        <authorList>
            <person name="Krishnakumar R."/>
            <person name="Assad-Garcia N."/>
            <person name="Benders G.A."/>
            <person name="Phan Q."/>
            <person name="Montague M.G."/>
            <person name="Glass J.I."/>
        </authorList>
    </citation>
    <scope>NUCLEOTIDE SEQUENCE [LARGE SCALE GENOMIC DNA]</scope>
    <source>
        <strain evidence="13">ATCC 15531 / DSM 22911 / NBRC 14401 / NCTC 10119 / FH</strain>
    </source>
</reference>
<dbReference type="eggNOG" id="COG0596">
    <property type="taxonomic scope" value="Bacteria"/>
</dbReference>
<evidence type="ECO:0000256" key="5">
    <source>
        <dbReference type="ARBA" id="ARBA00022490"/>
    </source>
</evidence>
<feature type="active site" description="Proton donor" evidence="9">
    <location>
        <position position="290"/>
    </location>
</feature>
<dbReference type="PANTHER" id="PTHR43722:SF1">
    <property type="entry name" value="PROLINE IMINOPEPTIDASE"/>
    <property type="match status" value="1"/>
</dbReference>
<dbReference type="PATRIC" id="fig|722438.3.peg.23"/>
<accession>A0A0H3DPB6</accession>
<keyword evidence="7 8" id="KW-0378">Hydrolase</keyword>
<dbReference type="InterPro" id="IPR002410">
    <property type="entry name" value="Peptidase_S33"/>
</dbReference>
<keyword evidence="4 8" id="KW-0031">Aminopeptidase</keyword>